<dbReference type="InterPro" id="IPR005829">
    <property type="entry name" value="Sugar_transporter_CS"/>
</dbReference>
<dbReference type="Gene3D" id="1.20.1250.20">
    <property type="entry name" value="MFS general substrate transporter like domains"/>
    <property type="match status" value="1"/>
</dbReference>
<keyword evidence="8" id="KW-1185">Reference proteome</keyword>
<feature type="transmembrane region" description="Helical" evidence="5">
    <location>
        <begin position="327"/>
        <end position="348"/>
    </location>
</feature>
<name>A0A0D2GQS8_9EURO</name>
<evidence type="ECO:0000256" key="2">
    <source>
        <dbReference type="ARBA" id="ARBA00022692"/>
    </source>
</evidence>
<dbReference type="GO" id="GO:0005886">
    <property type="term" value="C:plasma membrane"/>
    <property type="evidence" value="ECO:0007669"/>
    <property type="project" value="TreeGrafter"/>
</dbReference>
<sequence>MAEEKAHNPSEQEIEHKDLEEPIVFEALDTGIKATKEEARLAAESSQNFKWDITLYLNLTALLFCYFASTWGLLVPSSSIPFILQAYPKGASRAAWIAAAATIPNCVIQAFAGELSDILGRKIFLLGGMVLGLVGTIVSSRGDGVEMIIGGQVLNGCGLTLGYLAIPMVAEIVPKDKRPILQAVAGGVAGLAILIGPIIQGLFIKNDVGGVQEGWRAGFYVAAGFYALTFVLVFFFYHPAPRPVEEDTSMLSKVLHLDWTGVFMVASGLVLFLVGLEFGGNPYSWASAIVLCTLIIGGIVLVVFGIWEWKGTKVGLFHHRLFEHRNFMIAVILNVVGGIVLFGGQAYLPQEIAILFTQDAVLTGVYSIPFNFGSVLGGVIGGVLMSIFKEAKGIVITSFVFLLVGVGLMAVMEPHINVAAWFFPTLLMGTAIGAQMTCLYVIVGVCTPNMLIATAMSLVASIRALGGSIGIVIFSQIFHHEVSIKWPAQVSKALLEAGLPGSELEEFIELAASGATSQLLKLPRVTPALLGVFEAASAQAYADSFRFIWYSLIPFTALSLALAFLLQSTKSQMNSQVAAGVRRGH</sequence>
<dbReference type="RefSeq" id="XP_013278597.1">
    <property type="nucleotide sequence ID" value="XM_013423143.1"/>
</dbReference>
<feature type="transmembrane region" description="Helical" evidence="5">
    <location>
        <begin position="455"/>
        <end position="478"/>
    </location>
</feature>
<dbReference type="PANTHER" id="PTHR23501">
    <property type="entry name" value="MAJOR FACILITATOR SUPERFAMILY"/>
    <property type="match status" value="1"/>
</dbReference>
<dbReference type="EMBL" id="KN846976">
    <property type="protein sequence ID" value="KIW74789.1"/>
    <property type="molecule type" value="Genomic_DNA"/>
</dbReference>
<dbReference type="PANTHER" id="PTHR23501:SF195">
    <property type="entry name" value="PEP5"/>
    <property type="match status" value="1"/>
</dbReference>
<accession>A0A0D2GQS8</accession>
<feature type="transmembrane region" description="Helical" evidence="5">
    <location>
        <begin position="282"/>
        <end position="307"/>
    </location>
</feature>
<dbReference type="VEuPathDB" id="FungiDB:Z517_11559"/>
<evidence type="ECO:0000313" key="8">
    <source>
        <dbReference type="Proteomes" id="UP000053029"/>
    </source>
</evidence>
<feature type="transmembrane region" description="Helical" evidence="5">
    <location>
        <begin position="418"/>
        <end position="443"/>
    </location>
</feature>
<dbReference type="SUPFAM" id="SSF103473">
    <property type="entry name" value="MFS general substrate transporter"/>
    <property type="match status" value="1"/>
</dbReference>
<keyword evidence="3 5" id="KW-1133">Transmembrane helix</keyword>
<reference evidence="7 8" key="1">
    <citation type="submission" date="2015-01" db="EMBL/GenBank/DDBJ databases">
        <title>The Genome Sequence of Fonsecaea pedrosoi CBS 271.37.</title>
        <authorList>
            <consortium name="The Broad Institute Genomics Platform"/>
            <person name="Cuomo C."/>
            <person name="de Hoog S."/>
            <person name="Gorbushina A."/>
            <person name="Stielow B."/>
            <person name="Teixiera M."/>
            <person name="Abouelleil A."/>
            <person name="Chapman S.B."/>
            <person name="Priest M."/>
            <person name="Young S.K."/>
            <person name="Wortman J."/>
            <person name="Nusbaum C."/>
            <person name="Birren B."/>
        </authorList>
    </citation>
    <scope>NUCLEOTIDE SEQUENCE [LARGE SCALE GENOMIC DNA]</scope>
    <source>
        <strain evidence="7 8">CBS 271.37</strain>
    </source>
</reference>
<dbReference type="AlphaFoldDB" id="A0A0D2GQS8"/>
<feature type="transmembrane region" description="Helical" evidence="5">
    <location>
        <begin position="547"/>
        <end position="566"/>
    </location>
</feature>
<protein>
    <recommendedName>
        <fullName evidence="6">Major facilitator superfamily (MFS) profile domain-containing protein</fullName>
    </recommendedName>
</protein>
<dbReference type="PROSITE" id="PS00216">
    <property type="entry name" value="SUGAR_TRANSPORT_1"/>
    <property type="match status" value="1"/>
</dbReference>
<keyword evidence="4 5" id="KW-0472">Membrane</keyword>
<organism evidence="7 8">
    <name type="scientific">Fonsecaea pedrosoi CBS 271.37</name>
    <dbReference type="NCBI Taxonomy" id="1442368"/>
    <lineage>
        <taxon>Eukaryota</taxon>
        <taxon>Fungi</taxon>
        <taxon>Dikarya</taxon>
        <taxon>Ascomycota</taxon>
        <taxon>Pezizomycotina</taxon>
        <taxon>Eurotiomycetes</taxon>
        <taxon>Chaetothyriomycetidae</taxon>
        <taxon>Chaetothyriales</taxon>
        <taxon>Herpotrichiellaceae</taxon>
        <taxon>Fonsecaea</taxon>
    </lineage>
</organism>
<feature type="transmembrane region" description="Helical" evidence="5">
    <location>
        <begin position="368"/>
        <end position="387"/>
    </location>
</feature>
<feature type="transmembrane region" description="Helical" evidence="5">
    <location>
        <begin position="55"/>
        <end position="74"/>
    </location>
</feature>
<gene>
    <name evidence="7" type="ORF">Z517_11559</name>
</gene>
<feature type="transmembrane region" description="Helical" evidence="5">
    <location>
        <begin position="153"/>
        <end position="173"/>
    </location>
</feature>
<dbReference type="GeneID" id="25311049"/>
<evidence type="ECO:0000256" key="1">
    <source>
        <dbReference type="ARBA" id="ARBA00004141"/>
    </source>
</evidence>
<feature type="transmembrane region" description="Helical" evidence="5">
    <location>
        <begin position="394"/>
        <end position="412"/>
    </location>
</feature>
<dbReference type="PROSITE" id="PS50850">
    <property type="entry name" value="MFS"/>
    <property type="match status" value="1"/>
</dbReference>
<dbReference type="InterPro" id="IPR011701">
    <property type="entry name" value="MFS"/>
</dbReference>
<dbReference type="OrthoDB" id="2587356at2759"/>
<evidence type="ECO:0000256" key="5">
    <source>
        <dbReference type="SAM" id="Phobius"/>
    </source>
</evidence>
<feature type="domain" description="Major facilitator superfamily (MFS) profile" evidence="6">
    <location>
        <begin position="53"/>
        <end position="571"/>
    </location>
</feature>
<feature type="transmembrane region" description="Helical" evidence="5">
    <location>
        <begin position="257"/>
        <end position="276"/>
    </location>
</feature>
<dbReference type="InterPro" id="IPR020846">
    <property type="entry name" value="MFS_dom"/>
</dbReference>
<evidence type="ECO:0000256" key="3">
    <source>
        <dbReference type="ARBA" id="ARBA00022989"/>
    </source>
</evidence>
<feature type="transmembrane region" description="Helical" evidence="5">
    <location>
        <begin position="180"/>
        <end position="199"/>
    </location>
</feature>
<proteinExistence type="predicted"/>
<evidence type="ECO:0000256" key="4">
    <source>
        <dbReference type="ARBA" id="ARBA00023136"/>
    </source>
</evidence>
<dbReference type="HOGENOM" id="CLU_000960_25_1_1"/>
<comment type="subcellular location">
    <subcellularLocation>
        <location evidence="1">Membrane</location>
        <topology evidence="1">Multi-pass membrane protein</topology>
    </subcellularLocation>
</comment>
<dbReference type="STRING" id="1442368.A0A0D2GQS8"/>
<feature type="transmembrane region" description="Helical" evidence="5">
    <location>
        <begin position="219"/>
        <end position="237"/>
    </location>
</feature>
<feature type="transmembrane region" description="Helical" evidence="5">
    <location>
        <begin position="123"/>
        <end position="141"/>
    </location>
</feature>
<dbReference type="InterPro" id="IPR036259">
    <property type="entry name" value="MFS_trans_sf"/>
</dbReference>
<dbReference type="GO" id="GO:0022857">
    <property type="term" value="F:transmembrane transporter activity"/>
    <property type="evidence" value="ECO:0007669"/>
    <property type="project" value="InterPro"/>
</dbReference>
<evidence type="ECO:0000259" key="6">
    <source>
        <dbReference type="PROSITE" id="PS50850"/>
    </source>
</evidence>
<dbReference type="Pfam" id="PF07690">
    <property type="entry name" value="MFS_1"/>
    <property type="match status" value="1"/>
</dbReference>
<evidence type="ECO:0000313" key="7">
    <source>
        <dbReference type="EMBL" id="KIW74789.1"/>
    </source>
</evidence>
<feature type="transmembrane region" description="Helical" evidence="5">
    <location>
        <begin position="94"/>
        <end position="111"/>
    </location>
</feature>
<keyword evidence="2 5" id="KW-0812">Transmembrane</keyword>
<dbReference type="Proteomes" id="UP000053029">
    <property type="component" value="Unassembled WGS sequence"/>
</dbReference>